<dbReference type="AlphaFoldDB" id="A0A1J7BAW8"/>
<protein>
    <submittedName>
        <fullName evidence="1">Proteinase inhibitor I78</fullName>
    </submittedName>
</protein>
<dbReference type="EMBL" id="MLCF01000129">
    <property type="protein sequence ID" value="OIV35795.1"/>
    <property type="molecule type" value="Genomic_DNA"/>
</dbReference>
<organism evidence="1 2">
    <name type="scientific">Mangrovactinospora gilvigrisea</name>
    <dbReference type="NCBI Taxonomy" id="1428644"/>
    <lineage>
        <taxon>Bacteria</taxon>
        <taxon>Bacillati</taxon>
        <taxon>Actinomycetota</taxon>
        <taxon>Actinomycetes</taxon>
        <taxon>Kitasatosporales</taxon>
        <taxon>Streptomycetaceae</taxon>
        <taxon>Mangrovactinospora</taxon>
    </lineage>
</organism>
<dbReference type="OrthoDB" id="3482539at2"/>
<sequence length="66" mass="7172">MSQQNAPGDATAYVGLPADEAEVRARADGWQTVRRLPKDAIVTMEFMPGRLNLTVEDGAVTRAWIG</sequence>
<dbReference type="Proteomes" id="UP000243342">
    <property type="component" value="Unassembled WGS sequence"/>
</dbReference>
<evidence type="ECO:0000313" key="1">
    <source>
        <dbReference type="EMBL" id="OIV35795.1"/>
    </source>
</evidence>
<dbReference type="Gene3D" id="3.30.10.10">
    <property type="entry name" value="Trypsin Inhibitor V, subunit A"/>
    <property type="match status" value="1"/>
</dbReference>
<name>A0A1J7BAW8_9ACTN</name>
<proteinExistence type="predicted"/>
<reference evidence="1 2" key="1">
    <citation type="submission" date="2016-10" db="EMBL/GenBank/DDBJ databases">
        <title>Genome sequence of Streptomyces gilvigriseus MUSC 26.</title>
        <authorList>
            <person name="Lee L.-H."/>
            <person name="Ser H.-L."/>
        </authorList>
    </citation>
    <scope>NUCLEOTIDE SEQUENCE [LARGE SCALE GENOMIC DNA]</scope>
    <source>
        <strain evidence="1 2">MUSC 26</strain>
    </source>
</reference>
<dbReference type="RefSeq" id="WP_071658247.1">
    <property type="nucleotide sequence ID" value="NZ_MLCF01000129.1"/>
</dbReference>
<evidence type="ECO:0000313" key="2">
    <source>
        <dbReference type="Proteomes" id="UP000243342"/>
    </source>
</evidence>
<dbReference type="STRING" id="1428644.BIV57_19690"/>
<dbReference type="Pfam" id="PF11720">
    <property type="entry name" value="Inhibitor_I78"/>
    <property type="match status" value="1"/>
</dbReference>
<accession>A0A1J7BAW8</accession>
<keyword evidence="2" id="KW-1185">Reference proteome</keyword>
<comment type="caution">
    <text evidence="1">The sequence shown here is derived from an EMBL/GenBank/DDBJ whole genome shotgun (WGS) entry which is preliminary data.</text>
</comment>
<gene>
    <name evidence="1" type="ORF">BIV57_19690</name>
</gene>
<dbReference type="InterPro" id="IPR021719">
    <property type="entry name" value="Prot_inh_I78"/>
</dbReference>